<dbReference type="Pfam" id="PF25989">
    <property type="entry name" value="YknX_C"/>
    <property type="match status" value="1"/>
</dbReference>
<gene>
    <name evidence="6" type="ORF">SAMN02745157_2666</name>
</gene>
<dbReference type="InterPro" id="IPR058626">
    <property type="entry name" value="MdtA-like_b-barrel"/>
</dbReference>
<dbReference type="EMBL" id="FQUP01000002">
    <property type="protein sequence ID" value="SHF65718.1"/>
    <property type="molecule type" value="Genomic_DNA"/>
</dbReference>
<feature type="domain" description="Multidrug resistance protein MdtA-like barrel-sandwich hybrid" evidence="3">
    <location>
        <begin position="28"/>
        <end position="158"/>
    </location>
</feature>
<dbReference type="Gene3D" id="2.40.30.170">
    <property type="match status" value="1"/>
</dbReference>
<dbReference type="SUPFAM" id="SSF111369">
    <property type="entry name" value="HlyD-like secretion proteins"/>
    <property type="match status" value="1"/>
</dbReference>
<dbReference type="Pfam" id="PF25917">
    <property type="entry name" value="BSH_RND"/>
    <property type="match status" value="1"/>
</dbReference>
<sequence>MRVGTVVVEAQPINPAKEFVGRIEAMQRVSIRARVTGYLDAVLFKEGQQVKEGDLLYRIEQAPFEAAVSQAQGALDKARGQSAFADAQLARAQELLKTQTGTQATRDQRQAEQLTARGDVQIAESNLKTAEINLGYTEIKSPITGLIGRTSVTKGNVVGPDSGVLTTIVSQDPMFVSMPISQREFLTLKSADRMTGTGALSVLIRFSDGTAYEFPGKIDFVDVSVDRATDSVLVRAEVANPNGLLIDGQLVKVALQLEQPVEKILVPQSALIADQKGVYVFVVEDGKAATRRLTLGGESGTSAIVDDGLAAGDQVIVQGIEALRPGVPVTATPAATLPGAG</sequence>
<dbReference type="Gene3D" id="2.40.50.100">
    <property type="match status" value="1"/>
</dbReference>
<reference evidence="6 7" key="1">
    <citation type="submission" date="2016-11" db="EMBL/GenBank/DDBJ databases">
        <authorList>
            <person name="Jaros S."/>
            <person name="Januszkiewicz K."/>
            <person name="Wedrychowicz H."/>
        </authorList>
    </citation>
    <scope>NUCLEOTIDE SEQUENCE [LARGE SCALE GENOMIC DNA]</scope>
    <source>
        <strain evidence="6 7">DSM 19436</strain>
    </source>
</reference>
<organism evidence="6 7">
    <name type="scientific">Kaistia soli DSM 19436</name>
    <dbReference type="NCBI Taxonomy" id="1122133"/>
    <lineage>
        <taxon>Bacteria</taxon>
        <taxon>Pseudomonadati</taxon>
        <taxon>Pseudomonadota</taxon>
        <taxon>Alphaproteobacteria</taxon>
        <taxon>Hyphomicrobiales</taxon>
        <taxon>Kaistiaceae</taxon>
        <taxon>Kaistia</taxon>
    </lineage>
</organism>
<feature type="domain" description="YknX-like C-terminal permuted SH3-like" evidence="5">
    <location>
        <begin position="265"/>
        <end position="330"/>
    </location>
</feature>
<dbReference type="PANTHER" id="PTHR30158:SF3">
    <property type="entry name" value="MULTIDRUG EFFLUX PUMP SUBUNIT ACRA-RELATED"/>
    <property type="match status" value="1"/>
</dbReference>
<dbReference type="InterPro" id="IPR058625">
    <property type="entry name" value="MdtA-like_BSH"/>
</dbReference>
<dbReference type="GO" id="GO:0046677">
    <property type="term" value="P:response to antibiotic"/>
    <property type="evidence" value="ECO:0007669"/>
    <property type="project" value="TreeGrafter"/>
</dbReference>
<dbReference type="AlphaFoldDB" id="A0A1M5DF79"/>
<evidence type="ECO:0000313" key="7">
    <source>
        <dbReference type="Proteomes" id="UP000184485"/>
    </source>
</evidence>
<dbReference type="NCBIfam" id="TIGR01730">
    <property type="entry name" value="RND_mfp"/>
    <property type="match status" value="1"/>
</dbReference>
<feature type="domain" description="Multidrug resistance protein MdtA-like beta-barrel" evidence="4">
    <location>
        <begin position="173"/>
        <end position="258"/>
    </location>
</feature>
<dbReference type="GO" id="GO:0005886">
    <property type="term" value="C:plasma membrane"/>
    <property type="evidence" value="ECO:0007669"/>
    <property type="project" value="TreeGrafter"/>
</dbReference>
<name>A0A1M5DF79_9HYPH</name>
<dbReference type="Gene3D" id="1.10.287.470">
    <property type="entry name" value="Helix hairpin bin"/>
    <property type="match status" value="1"/>
</dbReference>
<dbReference type="PANTHER" id="PTHR30158">
    <property type="entry name" value="ACRA/E-RELATED COMPONENT OF DRUG EFFLUX TRANSPORTER"/>
    <property type="match status" value="1"/>
</dbReference>
<evidence type="ECO:0000259" key="2">
    <source>
        <dbReference type="Pfam" id="PF25876"/>
    </source>
</evidence>
<evidence type="ECO:0000259" key="4">
    <source>
        <dbReference type="Pfam" id="PF25944"/>
    </source>
</evidence>
<dbReference type="InterPro" id="IPR006143">
    <property type="entry name" value="RND_pump_MFP"/>
</dbReference>
<evidence type="ECO:0000313" key="6">
    <source>
        <dbReference type="EMBL" id="SHF65718.1"/>
    </source>
</evidence>
<dbReference type="Gene3D" id="2.40.420.20">
    <property type="match status" value="1"/>
</dbReference>
<proteinExistence type="inferred from homology"/>
<evidence type="ECO:0000259" key="3">
    <source>
        <dbReference type="Pfam" id="PF25917"/>
    </source>
</evidence>
<feature type="domain" description="Multidrug resistance protein MdtA-like alpha-helical hairpin" evidence="2">
    <location>
        <begin position="69"/>
        <end position="137"/>
    </location>
</feature>
<accession>A0A1M5DF79</accession>
<dbReference type="GO" id="GO:0030313">
    <property type="term" value="C:cell envelope"/>
    <property type="evidence" value="ECO:0007669"/>
    <property type="project" value="UniProtKB-SubCell"/>
</dbReference>
<dbReference type="Pfam" id="PF25944">
    <property type="entry name" value="Beta-barrel_RND"/>
    <property type="match status" value="1"/>
</dbReference>
<dbReference type="GO" id="GO:0022857">
    <property type="term" value="F:transmembrane transporter activity"/>
    <property type="evidence" value="ECO:0007669"/>
    <property type="project" value="InterPro"/>
</dbReference>
<comment type="similarity">
    <text evidence="1">Belongs to the membrane fusion protein (MFP) (TC 8.A.1) family.</text>
</comment>
<dbReference type="InterPro" id="IPR058624">
    <property type="entry name" value="MdtA-like_HH"/>
</dbReference>
<dbReference type="Pfam" id="PF25876">
    <property type="entry name" value="HH_MFP_RND"/>
    <property type="match status" value="1"/>
</dbReference>
<protein>
    <submittedName>
        <fullName evidence="6">Membrane fusion protein, multidrug efflux system</fullName>
    </submittedName>
</protein>
<evidence type="ECO:0000256" key="1">
    <source>
        <dbReference type="ARBA" id="ARBA00009477"/>
    </source>
</evidence>
<evidence type="ECO:0000259" key="5">
    <source>
        <dbReference type="Pfam" id="PF25989"/>
    </source>
</evidence>
<dbReference type="InterPro" id="IPR058637">
    <property type="entry name" value="YknX-like_C"/>
</dbReference>
<dbReference type="STRING" id="1122133.SAMN02745157_2666"/>
<dbReference type="Proteomes" id="UP000184485">
    <property type="component" value="Unassembled WGS sequence"/>
</dbReference>
<keyword evidence="7" id="KW-1185">Reference proteome</keyword>